<accession>A0A2H4Q1N3</accession>
<dbReference type="GeneID" id="35002270"/>
<dbReference type="AlphaFoldDB" id="A0A1H6VS01"/>
<dbReference type="RefSeq" id="WP_089673087.1">
    <property type="nucleotide sequence ID" value="NZ_CP024845.1"/>
</dbReference>
<organism evidence="1 2">
    <name type="scientific">Halohasta litchfieldiae</name>
    <dbReference type="NCBI Taxonomy" id="1073996"/>
    <lineage>
        <taxon>Archaea</taxon>
        <taxon>Methanobacteriati</taxon>
        <taxon>Methanobacteriota</taxon>
        <taxon>Stenosarchaea group</taxon>
        <taxon>Halobacteria</taxon>
        <taxon>Halobacteriales</taxon>
        <taxon>Haloferacaceae</taxon>
        <taxon>Halohasta</taxon>
    </lineage>
</organism>
<accession>A0A1H6VS01</accession>
<name>A0A1H6VS01_9EURY</name>
<dbReference type="KEGG" id="hae:halTADL_1464"/>
<dbReference type="EMBL" id="FNYR01000019">
    <property type="protein sequence ID" value="SEJ07448.1"/>
    <property type="molecule type" value="Genomic_DNA"/>
</dbReference>
<proteinExistence type="predicted"/>
<dbReference type="Proteomes" id="UP000198888">
    <property type="component" value="Unassembled WGS sequence"/>
</dbReference>
<sequence>MPTLKAYVNDDGYYINARPSDAGNVTYQVDPSIWDFLEKMDYSHGSEIEWGLIKPFRLAGLIYTEGGGVDDIADEIPELDPSKLSELSDDAIETLLEYIESRGDLSPSLKEKIRAYIIENGSHKSTDLTDEIQKAVDSTLGFTWKSQSVTVDSEKVQHWRTTDIKIKIKKVFFPSDSDTQITHTISVTEPVDEVATENYTTWETNIEGDNSWRIGITALQQKADLAEKLKQILTDQGLKLGAPPKLV</sequence>
<keyword evidence="2" id="KW-1185">Reference proteome</keyword>
<reference evidence="1 2" key="1">
    <citation type="submission" date="2016-10" db="EMBL/GenBank/DDBJ databases">
        <authorList>
            <person name="de Groot N.N."/>
        </authorList>
    </citation>
    <scope>NUCLEOTIDE SEQUENCE [LARGE SCALE GENOMIC DNA]</scope>
    <source>
        <strain evidence="1 2">DSM 22187</strain>
    </source>
</reference>
<protein>
    <submittedName>
        <fullName evidence="1">Uncharacterized protein</fullName>
    </submittedName>
</protein>
<evidence type="ECO:0000313" key="1">
    <source>
        <dbReference type="EMBL" id="SEJ07448.1"/>
    </source>
</evidence>
<dbReference type="OrthoDB" id="303845at2157"/>
<evidence type="ECO:0000313" key="2">
    <source>
        <dbReference type="Proteomes" id="UP000198888"/>
    </source>
</evidence>
<dbReference type="STRING" id="1073996.SAMN05444271_11950"/>
<gene>
    <name evidence="1" type="ORF">SAMN05444271_11950</name>
</gene>